<organism evidence="6 7">
    <name type="scientific">Arcicella aurantiaca</name>
    <dbReference type="NCBI Taxonomy" id="591202"/>
    <lineage>
        <taxon>Bacteria</taxon>
        <taxon>Pseudomonadati</taxon>
        <taxon>Bacteroidota</taxon>
        <taxon>Cytophagia</taxon>
        <taxon>Cytophagales</taxon>
        <taxon>Flectobacillaceae</taxon>
        <taxon>Arcicella</taxon>
    </lineage>
</organism>
<evidence type="ECO:0000259" key="5">
    <source>
        <dbReference type="PROSITE" id="PS50110"/>
    </source>
</evidence>
<dbReference type="GO" id="GO:0003677">
    <property type="term" value="F:DNA binding"/>
    <property type="evidence" value="ECO:0007669"/>
    <property type="project" value="UniProtKB-KW"/>
</dbReference>
<keyword evidence="3" id="KW-0597">Phosphoprotein</keyword>
<proteinExistence type="predicted"/>
<evidence type="ECO:0000313" key="6">
    <source>
        <dbReference type="EMBL" id="PWK17454.1"/>
    </source>
</evidence>
<dbReference type="GO" id="GO:0006355">
    <property type="term" value="P:regulation of DNA-templated transcription"/>
    <property type="evidence" value="ECO:0007669"/>
    <property type="project" value="InterPro"/>
</dbReference>
<evidence type="ECO:0000313" key="7">
    <source>
        <dbReference type="Proteomes" id="UP000245489"/>
    </source>
</evidence>
<dbReference type="RefSeq" id="WP_109745028.1">
    <property type="nucleotide sequence ID" value="NZ_QGGO01000035.1"/>
</dbReference>
<dbReference type="Pfam" id="PF25601">
    <property type="entry name" value="AAA_lid_14"/>
    <property type="match status" value="1"/>
</dbReference>
<dbReference type="PANTHER" id="PTHR32071">
    <property type="entry name" value="TRANSCRIPTIONAL REGULATORY PROTEIN"/>
    <property type="match status" value="1"/>
</dbReference>
<evidence type="ECO:0000256" key="3">
    <source>
        <dbReference type="PROSITE-ProRule" id="PRU00169"/>
    </source>
</evidence>
<dbReference type="SUPFAM" id="SSF52540">
    <property type="entry name" value="P-loop containing nucleoside triphosphate hydrolases"/>
    <property type="match status" value="1"/>
</dbReference>
<keyword evidence="6" id="KW-0238">DNA-binding</keyword>
<dbReference type="PROSITE" id="PS00676">
    <property type="entry name" value="SIGMA54_INTERACT_2"/>
    <property type="match status" value="1"/>
</dbReference>
<dbReference type="Gene3D" id="3.40.50.2300">
    <property type="match status" value="1"/>
</dbReference>
<sequence>MAKLLIIDDEKAIRGALRDILEYEGYSIEEASDGEQGLELVTQNDYDVVLCDIRMPKIEGLDLLQKATEMGKGAQFIMISAFGNVETAVEATKRGAFDFISKPPDLNRLLVTVRNAIERGKMIVETKVLKKRVYKLNEIVGESASIQRVKDTCDRVGPTEARVLITGPNGSGKEMVAKRLHERSGRAHMPLIEVNCAAIPSELIESELFGHEKGAFTSAIKQRIGKFEQADGGTLFLDEIGDMALSAQAKVLRALQEGKITRVGGDKEIKINVRVFAATNKVLQTEIAEGRFREDLFHRLNVIPIHVPALAQRPDDIPLLVEKFLSDVANEYGQASKEVDDDAMKYLQSLPWTGNVRELRNVVERLVIMCNDVITLEDVKLFAMPVI</sequence>
<dbReference type="GO" id="GO:0005524">
    <property type="term" value="F:ATP binding"/>
    <property type="evidence" value="ECO:0007669"/>
    <property type="project" value="UniProtKB-KW"/>
</dbReference>
<dbReference type="Pfam" id="PF00158">
    <property type="entry name" value="Sigma54_activat"/>
    <property type="match status" value="1"/>
</dbReference>
<dbReference type="PROSITE" id="PS50045">
    <property type="entry name" value="SIGMA54_INTERACT_4"/>
    <property type="match status" value="1"/>
</dbReference>
<keyword evidence="2" id="KW-0067">ATP-binding</keyword>
<dbReference type="SMART" id="SM00448">
    <property type="entry name" value="REC"/>
    <property type="match status" value="1"/>
</dbReference>
<dbReference type="InterPro" id="IPR011006">
    <property type="entry name" value="CheY-like_superfamily"/>
</dbReference>
<dbReference type="AlphaFoldDB" id="A0A316DH42"/>
<dbReference type="InterPro" id="IPR002078">
    <property type="entry name" value="Sigma_54_int"/>
</dbReference>
<dbReference type="Pfam" id="PF00072">
    <property type="entry name" value="Response_reg"/>
    <property type="match status" value="1"/>
</dbReference>
<keyword evidence="7" id="KW-1185">Reference proteome</keyword>
<accession>A0A316DH42</accession>
<dbReference type="OrthoDB" id="9782110at2"/>
<dbReference type="InterPro" id="IPR025943">
    <property type="entry name" value="Sigma_54_int_dom_ATP-bd_2"/>
</dbReference>
<feature type="domain" description="Response regulatory" evidence="5">
    <location>
        <begin position="3"/>
        <end position="117"/>
    </location>
</feature>
<dbReference type="Gene3D" id="1.10.8.60">
    <property type="match status" value="1"/>
</dbReference>
<dbReference type="PROSITE" id="PS50110">
    <property type="entry name" value="RESPONSE_REGULATORY"/>
    <property type="match status" value="1"/>
</dbReference>
<dbReference type="CDD" id="cd00009">
    <property type="entry name" value="AAA"/>
    <property type="match status" value="1"/>
</dbReference>
<gene>
    <name evidence="6" type="ORF">LV89_04369</name>
</gene>
<evidence type="ECO:0000256" key="1">
    <source>
        <dbReference type="ARBA" id="ARBA00022741"/>
    </source>
</evidence>
<comment type="caution">
    <text evidence="6">The sequence shown here is derived from an EMBL/GenBank/DDBJ whole genome shotgun (WGS) entry which is preliminary data.</text>
</comment>
<dbReference type="FunFam" id="3.40.50.300:FF:000006">
    <property type="entry name" value="DNA-binding transcriptional regulator NtrC"/>
    <property type="match status" value="1"/>
</dbReference>
<name>A0A316DH42_9BACT</name>
<dbReference type="InterPro" id="IPR003593">
    <property type="entry name" value="AAA+_ATPase"/>
</dbReference>
<dbReference type="SUPFAM" id="SSF52172">
    <property type="entry name" value="CheY-like"/>
    <property type="match status" value="1"/>
</dbReference>
<reference evidence="6 7" key="1">
    <citation type="submission" date="2018-05" db="EMBL/GenBank/DDBJ databases">
        <title>Genomic Encyclopedia of Archaeal and Bacterial Type Strains, Phase II (KMG-II): from individual species to whole genera.</title>
        <authorList>
            <person name="Goeker M."/>
        </authorList>
    </citation>
    <scope>NUCLEOTIDE SEQUENCE [LARGE SCALE GENOMIC DNA]</scope>
    <source>
        <strain evidence="6 7">DSM 22214</strain>
    </source>
</reference>
<dbReference type="InterPro" id="IPR058031">
    <property type="entry name" value="AAA_lid_NorR"/>
</dbReference>
<feature type="domain" description="Sigma-54 factor interaction" evidence="4">
    <location>
        <begin position="139"/>
        <end position="368"/>
    </location>
</feature>
<evidence type="ECO:0000259" key="4">
    <source>
        <dbReference type="PROSITE" id="PS50045"/>
    </source>
</evidence>
<evidence type="ECO:0000256" key="2">
    <source>
        <dbReference type="ARBA" id="ARBA00022840"/>
    </source>
</evidence>
<protein>
    <submittedName>
        <fullName evidence="6">DNA-binding NtrC family response regulator</fullName>
    </submittedName>
</protein>
<dbReference type="InterPro" id="IPR001789">
    <property type="entry name" value="Sig_transdc_resp-reg_receiver"/>
</dbReference>
<feature type="modified residue" description="4-aspartylphosphate" evidence="3">
    <location>
        <position position="52"/>
    </location>
</feature>
<dbReference type="EMBL" id="QGGO01000035">
    <property type="protein sequence ID" value="PWK17454.1"/>
    <property type="molecule type" value="Genomic_DNA"/>
</dbReference>
<dbReference type="Proteomes" id="UP000245489">
    <property type="component" value="Unassembled WGS sequence"/>
</dbReference>
<dbReference type="Gene3D" id="3.40.50.300">
    <property type="entry name" value="P-loop containing nucleotide triphosphate hydrolases"/>
    <property type="match status" value="1"/>
</dbReference>
<dbReference type="GO" id="GO:0000160">
    <property type="term" value="P:phosphorelay signal transduction system"/>
    <property type="evidence" value="ECO:0007669"/>
    <property type="project" value="InterPro"/>
</dbReference>
<keyword evidence="1" id="KW-0547">Nucleotide-binding</keyword>
<dbReference type="InterPro" id="IPR027417">
    <property type="entry name" value="P-loop_NTPase"/>
</dbReference>
<dbReference type="SMART" id="SM00382">
    <property type="entry name" value="AAA"/>
    <property type="match status" value="1"/>
</dbReference>